<comment type="caution">
    <text evidence="2">The sequence shown here is derived from an EMBL/GenBank/DDBJ whole genome shotgun (WGS) entry which is preliminary data.</text>
</comment>
<protein>
    <submittedName>
        <fullName evidence="2">Uncharacterized protein</fullName>
    </submittedName>
</protein>
<evidence type="ECO:0000313" key="3">
    <source>
        <dbReference type="Proteomes" id="UP001159363"/>
    </source>
</evidence>
<evidence type="ECO:0000256" key="1">
    <source>
        <dbReference type="SAM" id="MobiDB-lite"/>
    </source>
</evidence>
<proteinExistence type="predicted"/>
<accession>A0ABQ9HSF7</accession>
<dbReference type="Proteomes" id="UP001159363">
    <property type="component" value="Chromosome X"/>
</dbReference>
<feature type="compositionally biased region" description="Basic and acidic residues" evidence="1">
    <location>
        <begin position="514"/>
        <end position="527"/>
    </location>
</feature>
<dbReference type="EMBL" id="JARBHB010000004">
    <property type="protein sequence ID" value="KAJ8887307.1"/>
    <property type="molecule type" value="Genomic_DNA"/>
</dbReference>
<feature type="region of interest" description="Disordered" evidence="1">
    <location>
        <begin position="514"/>
        <end position="559"/>
    </location>
</feature>
<organism evidence="2 3">
    <name type="scientific">Dryococelus australis</name>
    <dbReference type="NCBI Taxonomy" id="614101"/>
    <lineage>
        <taxon>Eukaryota</taxon>
        <taxon>Metazoa</taxon>
        <taxon>Ecdysozoa</taxon>
        <taxon>Arthropoda</taxon>
        <taxon>Hexapoda</taxon>
        <taxon>Insecta</taxon>
        <taxon>Pterygota</taxon>
        <taxon>Neoptera</taxon>
        <taxon>Polyneoptera</taxon>
        <taxon>Phasmatodea</taxon>
        <taxon>Verophasmatodea</taxon>
        <taxon>Anareolatae</taxon>
        <taxon>Phasmatidae</taxon>
        <taxon>Eurycanthinae</taxon>
        <taxon>Dryococelus</taxon>
    </lineage>
</organism>
<keyword evidence="3" id="KW-1185">Reference proteome</keyword>
<evidence type="ECO:0000313" key="2">
    <source>
        <dbReference type="EMBL" id="KAJ8887307.1"/>
    </source>
</evidence>
<name>A0ABQ9HSF7_9NEOP</name>
<sequence length="823" mass="91480">MELWSYRAIVSEENDSVTGMGLIEVLRVDDGEARYGAAPECKSGENGRSRENPLNSGIAQQDFHMRKSGVSLTREYISVHLAGRRICEELQRRNYMAIPLLWVYSSLIGCARLWNGLGYDLIRRAGKYTISARVPAERRLPNDDWRTTFQHVAYMLLTCAAIVHRMSSCFTSIVFSILCSCRGFHSQTTHRPSRQTGFESRWGGSQIFVHGNRVGRCHWSASFLWDLLFPRPLHYAAAPYAPRFTLIGYQDLDPPDVTASIMDSVPPYTAAVFSTAPISIWHGTTQSTSVVSAVGVGAGCEKETESRGISWLLGETKTPGNFLALGHMDRVQNLCQINQGWRETEDPPENTLIIAIVRHDSHMRKSGSGPAGNRARITLADKWASRDTLLEAPEQPRKQYVVKLSRRGQEDPEISLARVTVPNATSMPLRYAIVQRMRCERSTLDSLARASETRCLLLASRSSRSQLDSLARACEVLTFWLVSRCERSVLDSLARACEMYSLLLERRCIVSEEDSSARRRTDSENKTRAAYGANHVTAPRGYLPVQPDRGPAHVTDPSHEIGLSSRCLTNCSTMRTTSATRMIVSPAKCAPCSGLASAKPRRPPLHPPIRHQAIRRRPAEDTPGSTPLLLLSSPPPPLPIHTSPCLLTNTSFHTDLAQQACLKLFPPRSGFVASDLLRIVLFYICSVFGYSRGNSSAIYFFGSCTSSALDFFRHDADSTTDFFRRVTYSSAAIRDIRHDVDSAIYVFGWAAYSSSAIDDFNNGLSRERLGMVDLSSAEQKDSTGLNLRQETAIMHGEVEGQGHKSKVMVGLKGHLHTIWMQDG</sequence>
<gene>
    <name evidence="2" type="ORF">PR048_013522</name>
</gene>
<reference evidence="2 3" key="1">
    <citation type="submission" date="2023-02" db="EMBL/GenBank/DDBJ databases">
        <title>LHISI_Scaffold_Assembly.</title>
        <authorList>
            <person name="Stuart O.P."/>
            <person name="Cleave R."/>
            <person name="Magrath M.J.L."/>
            <person name="Mikheyev A.S."/>
        </authorList>
    </citation>
    <scope>NUCLEOTIDE SEQUENCE [LARGE SCALE GENOMIC DNA]</scope>
    <source>
        <strain evidence="2">Daus_M_001</strain>
        <tissue evidence="2">Leg muscle</tissue>
    </source>
</reference>